<dbReference type="InterPro" id="IPR050736">
    <property type="entry name" value="Sensor_HK_Regulatory"/>
</dbReference>
<evidence type="ECO:0000313" key="15">
    <source>
        <dbReference type="Proteomes" id="UP000178812"/>
    </source>
</evidence>
<gene>
    <name evidence="14" type="ORF">A2125_02425</name>
</gene>
<evidence type="ECO:0000256" key="9">
    <source>
        <dbReference type="ARBA" id="ARBA00022840"/>
    </source>
</evidence>
<dbReference type="InterPro" id="IPR003661">
    <property type="entry name" value="HisK_dim/P_dom"/>
</dbReference>
<dbReference type="PANTHER" id="PTHR43711">
    <property type="entry name" value="TWO-COMPONENT HISTIDINE KINASE"/>
    <property type="match status" value="1"/>
</dbReference>
<comment type="catalytic activity">
    <reaction evidence="1">
        <text>ATP + protein L-histidine = ADP + protein N-phospho-L-histidine.</text>
        <dbReference type="EC" id="2.7.13.3"/>
    </reaction>
</comment>
<dbReference type="SMART" id="SM00387">
    <property type="entry name" value="HATPase_c"/>
    <property type="match status" value="1"/>
</dbReference>
<name>A0A1F7WU88_9BACT</name>
<proteinExistence type="predicted"/>
<feature type="coiled-coil region" evidence="12">
    <location>
        <begin position="197"/>
        <end position="226"/>
    </location>
</feature>
<keyword evidence="9" id="KW-0067">ATP-binding</keyword>
<organism evidence="14 15">
    <name type="scientific">Candidatus Woesebacteria bacterium GWB1_43_5</name>
    <dbReference type="NCBI Taxonomy" id="1802474"/>
    <lineage>
        <taxon>Bacteria</taxon>
        <taxon>Candidatus Woeseibacteriota</taxon>
    </lineage>
</organism>
<dbReference type="InterPro" id="IPR029016">
    <property type="entry name" value="GAF-like_dom_sf"/>
</dbReference>
<evidence type="ECO:0000256" key="3">
    <source>
        <dbReference type="ARBA" id="ARBA00012438"/>
    </source>
</evidence>
<dbReference type="PROSITE" id="PS50109">
    <property type="entry name" value="HIS_KIN"/>
    <property type="match status" value="1"/>
</dbReference>
<dbReference type="GO" id="GO:0005886">
    <property type="term" value="C:plasma membrane"/>
    <property type="evidence" value="ECO:0007669"/>
    <property type="project" value="UniProtKB-SubCell"/>
</dbReference>
<evidence type="ECO:0000256" key="10">
    <source>
        <dbReference type="ARBA" id="ARBA00023012"/>
    </source>
</evidence>
<evidence type="ECO:0000259" key="13">
    <source>
        <dbReference type="PROSITE" id="PS50109"/>
    </source>
</evidence>
<dbReference type="SUPFAM" id="SSF55874">
    <property type="entry name" value="ATPase domain of HSP90 chaperone/DNA topoisomerase II/histidine kinase"/>
    <property type="match status" value="1"/>
</dbReference>
<keyword evidence="8" id="KW-0418">Kinase</keyword>
<dbReference type="Gene3D" id="1.10.287.130">
    <property type="match status" value="1"/>
</dbReference>
<dbReference type="PRINTS" id="PR00344">
    <property type="entry name" value="BCTRLSENSOR"/>
</dbReference>
<evidence type="ECO:0000256" key="11">
    <source>
        <dbReference type="ARBA" id="ARBA00023136"/>
    </source>
</evidence>
<comment type="caution">
    <text evidence="14">The sequence shown here is derived from an EMBL/GenBank/DDBJ whole genome shotgun (WGS) entry which is preliminary data.</text>
</comment>
<dbReference type="InterPro" id="IPR036097">
    <property type="entry name" value="HisK_dim/P_sf"/>
</dbReference>
<dbReference type="InterPro" id="IPR004358">
    <property type="entry name" value="Sig_transdc_His_kin-like_C"/>
</dbReference>
<keyword evidence="10" id="KW-0902">Two-component regulatory system</keyword>
<keyword evidence="12" id="KW-0175">Coiled coil</keyword>
<dbReference type="Pfam" id="PF00512">
    <property type="entry name" value="HisKA"/>
    <property type="match status" value="1"/>
</dbReference>
<evidence type="ECO:0000256" key="12">
    <source>
        <dbReference type="SAM" id="Coils"/>
    </source>
</evidence>
<evidence type="ECO:0000256" key="1">
    <source>
        <dbReference type="ARBA" id="ARBA00000085"/>
    </source>
</evidence>
<keyword evidence="7" id="KW-0547">Nucleotide-binding</keyword>
<feature type="domain" description="Histidine kinase" evidence="13">
    <location>
        <begin position="230"/>
        <end position="448"/>
    </location>
</feature>
<dbReference type="SMART" id="SM00388">
    <property type="entry name" value="HisKA"/>
    <property type="match status" value="1"/>
</dbReference>
<reference evidence="14 15" key="1">
    <citation type="journal article" date="2016" name="Nat. Commun.">
        <title>Thousands of microbial genomes shed light on interconnected biogeochemical processes in an aquifer system.</title>
        <authorList>
            <person name="Anantharaman K."/>
            <person name="Brown C.T."/>
            <person name="Hug L.A."/>
            <person name="Sharon I."/>
            <person name="Castelle C.J."/>
            <person name="Probst A.J."/>
            <person name="Thomas B.C."/>
            <person name="Singh A."/>
            <person name="Wilkins M.J."/>
            <person name="Karaoz U."/>
            <person name="Brodie E.L."/>
            <person name="Williams K.H."/>
            <person name="Hubbard S.S."/>
            <person name="Banfield J.F."/>
        </authorList>
    </citation>
    <scope>NUCLEOTIDE SEQUENCE [LARGE SCALE GENOMIC DNA]</scope>
</reference>
<accession>A0A1F7WU88</accession>
<keyword evidence="6" id="KW-0808">Transferase</keyword>
<dbReference type="InterPro" id="IPR003594">
    <property type="entry name" value="HATPase_dom"/>
</dbReference>
<evidence type="ECO:0000256" key="2">
    <source>
        <dbReference type="ARBA" id="ARBA00004236"/>
    </source>
</evidence>
<dbReference type="InterPro" id="IPR005467">
    <property type="entry name" value="His_kinase_dom"/>
</dbReference>
<sequence length="448" mass="49879">MPDPKKYDEIAKELYSKNVDLVNANKTLELIQKLYEIMISNHSIESVSQRFIDIITQTLGFLDGLVATRYEDNEHLKIVGITQTQTNKTILELTNVSTVNLNYDLKSGGNALVRVFLSGKSEVVSNLLDIWNPYVRSDDLAGINKIIVPRQIFVYPIIFGEKILGSFAVSVGKDIEELTEFEKKALERLVTVFGIAIDRLRINIELQAAEKRELTKTKELLKLKDEFVFIATHDLRTPVTAIDGYISLIEEEKPKFSIDIESNFKAVKEASERLKQLVNDLLQVARGESGTIKVDVAPLDINELIDRVVREVTPSATNKKVRLGINLDQTAKQVLGDDEKLYEVVENLMSNAIKFNKADGTVAVATRASNAVLEVSVADTGFGIPKEEQAKVFQKFFKYRGESTRDVPGTGLGLFVVRTLVEKMGGKIGFTSQEGKGTTFTFTLPLAG</sequence>
<dbReference type="EMBL" id="MGFM01000029">
    <property type="protein sequence ID" value="OGM05645.1"/>
    <property type="molecule type" value="Genomic_DNA"/>
</dbReference>
<dbReference type="PANTHER" id="PTHR43711:SF1">
    <property type="entry name" value="HISTIDINE KINASE 1"/>
    <property type="match status" value="1"/>
</dbReference>
<protein>
    <recommendedName>
        <fullName evidence="3">histidine kinase</fullName>
        <ecNumber evidence="3">2.7.13.3</ecNumber>
    </recommendedName>
</protein>
<dbReference type="FunFam" id="3.30.565.10:FF:000023">
    <property type="entry name" value="PAS domain-containing sensor histidine kinase"/>
    <property type="match status" value="1"/>
</dbReference>
<evidence type="ECO:0000256" key="6">
    <source>
        <dbReference type="ARBA" id="ARBA00022679"/>
    </source>
</evidence>
<comment type="subcellular location">
    <subcellularLocation>
        <location evidence="2">Cell membrane</location>
    </subcellularLocation>
</comment>
<evidence type="ECO:0000313" key="14">
    <source>
        <dbReference type="EMBL" id="OGM05645.1"/>
    </source>
</evidence>
<evidence type="ECO:0000256" key="4">
    <source>
        <dbReference type="ARBA" id="ARBA00022475"/>
    </source>
</evidence>
<evidence type="ECO:0000256" key="7">
    <source>
        <dbReference type="ARBA" id="ARBA00022741"/>
    </source>
</evidence>
<keyword evidence="4" id="KW-1003">Cell membrane</keyword>
<dbReference type="Gene3D" id="3.30.450.40">
    <property type="match status" value="1"/>
</dbReference>
<keyword evidence="5" id="KW-0597">Phosphoprotein</keyword>
<dbReference type="Gene3D" id="3.30.565.10">
    <property type="entry name" value="Histidine kinase-like ATPase, C-terminal domain"/>
    <property type="match status" value="1"/>
</dbReference>
<dbReference type="Pfam" id="PF02518">
    <property type="entry name" value="HATPase_c"/>
    <property type="match status" value="1"/>
</dbReference>
<evidence type="ECO:0000256" key="5">
    <source>
        <dbReference type="ARBA" id="ARBA00022553"/>
    </source>
</evidence>
<evidence type="ECO:0000256" key="8">
    <source>
        <dbReference type="ARBA" id="ARBA00022777"/>
    </source>
</evidence>
<dbReference type="InterPro" id="IPR036890">
    <property type="entry name" value="HATPase_C_sf"/>
</dbReference>
<dbReference type="AlphaFoldDB" id="A0A1F7WU88"/>
<dbReference type="GO" id="GO:0000155">
    <property type="term" value="F:phosphorelay sensor kinase activity"/>
    <property type="evidence" value="ECO:0007669"/>
    <property type="project" value="InterPro"/>
</dbReference>
<dbReference type="EC" id="2.7.13.3" evidence="3"/>
<dbReference type="CDD" id="cd00082">
    <property type="entry name" value="HisKA"/>
    <property type="match status" value="1"/>
</dbReference>
<dbReference type="SUPFAM" id="SSF55781">
    <property type="entry name" value="GAF domain-like"/>
    <property type="match status" value="1"/>
</dbReference>
<dbReference type="SUPFAM" id="SSF47384">
    <property type="entry name" value="Homodimeric domain of signal transducing histidine kinase"/>
    <property type="match status" value="1"/>
</dbReference>
<dbReference type="GO" id="GO:0005524">
    <property type="term" value="F:ATP binding"/>
    <property type="evidence" value="ECO:0007669"/>
    <property type="project" value="UniProtKB-KW"/>
</dbReference>
<keyword evidence="11" id="KW-0472">Membrane</keyword>
<dbReference type="Proteomes" id="UP000178812">
    <property type="component" value="Unassembled WGS sequence"/>
</dbReference>